<keyword evidence="7 8" id="KW-1015">Disulfide bond</keyword>
<evidence type="ECO:0000256" key="5">
    <source>
        <dbReference type="ARBA" id="ARBA00022989"/>
    </source>
</evidence>
<keyword evidence="5" id="KW-1133">Transmembrane helix</keyword>
<dbReference type="Pfam" id="PF00057">
    <property type="entry name" value="Ldl_recept_a"/>
    <property type="match status" value="1"/>
</dbReference>
<dbReference type="InterPro" id="IPR050685">
    <property type="entry name" value="LDLR"/>
</dbReference>
<evidence type="ECO:0000256" key="4">
    <source>
        <dbReference type="ARBA" id="ARBA00022737"/>
    </source>
</evidence>
<dbReference type="PANTHER" id="PTHR24270:SF61">
    <property type="entry name" value="EGF-LIKE DOMAIN-CONTAINING PROTEIN"/>
    <property type="match status" value="1"/>
</dbReference>
<evidence type="ECO:0000256" key="9">
    <source>
        <dbReference type="SAM" id="MobiDB-lite"/>
    </source>
</evidence>
<evidence type="ECO:0000256" key="6">
    <source>
        <dbReference type="ARBA" id="ARBA00023136"/>
    </source>
</evidence>
<feature type="region of interest" description="Disordered" evidence="9">
    <location>
        <begin position="110"/>
        <end position="145"/>
    </location>
</feature>
<keyword evidence="11" id="KW-1185">Reference proteome</keyword>
<accession>A0ABY7EYJ9</accession>
<feature type="disulfide bond" evidence="8">
    <location>
        <begin position="65"/>
        <end position="77"/>
    </location>
</feature>
<feature type="compositionally biased region" description="Low complexity" evidence="9">
    <location>
        <begin position="127"/>
        <end position="139"/>
    </location>
</feature>
<protein>
    <submittedName>
        <fullName evidence="10">LRP4-like protein</fullName>
    </submittedName>
</protein>
<dbReference type="InterPro" id="IPR023415">
    <property type="entry name" value="LDLR_class-A_CS"/>
</dbReference>
<reference evidence="10" key="1">
    <citation type="submission" date="2022-11" db="EMBL/GenBank/DDBJ databases">
        <title>Centuries of genome instability and evolution in soft-shell clam transmissible cancer (bioRxiv).</title>
        <authorList>
            <person name="Hart S.F.M."/>
            <person name="Yonemitsu M.A."/>
            <person name="Giersch R.M."/>
            <person name="Beal B.F."/>
            <person name="Arriagada G."/>
            <person name="Davis B.W."/>
            <person name="Ostrander E.A."/>
            <person name="Goff S.P."/>
            <person name="Metzger M.J."/>
        </authorList>
    </citation>
    <scope>NUCLEOTIDE SEQUENCE</scope>
    <source>
        <strain evidence="10">MELC-2E11</strain>
        <tissue evidence="10">Siphon/mantle</tissue>
    </source>
</reference>
<keyword evidence="6" id="KW-0472">Membrane</keyword>
<dbReference type="PRINTS" id="PR00261">
    <property type="entry name" value="LDLRECEPTOR"/>
</dbReference>
<dbReference type="PROSITE" id="PS50068">
    <property type="entry name" value="LDLRA_2"/>
    <property type="match status" value="2"/>
</dbReference>
<dbReference type="PANTHER" id="PTHR24270">
    <property type="entry name" value="LOW-DENSITY LIPOPROTEIN RECEPTOR-RELATED"/>
    <property type="match status" value="1"/>
</dbReference>
<keyword evidence="4" id="KW-0677">Repeat</keyword>
<comment type="caution">
    <text evidence="8">Lacks conserved residue(s) required for the propagation of feature annotation.</text>
</comment>
<dbReference type="InterPro" id="IPR036055">
    <property type="entry name" value="LDL_receptor-like_sf"/>
</dbReference>
<organism evidence="10 11">
    <name type="scientific">Mya arenaria</name>
    <name type="common">Soft-shell clam</name>
    <dbReference type="NCBI Taxonomy" id="6604"/>
    <lineage>
        <taxon>Eukaryota</taxon>
        <taxon>Metazoa</taxon>
        <taxon>Spiralia</taxon>
        <taxon>Lophotrochozoa</taxon>
        <taxon>Mollusca</taxon>
        <taxon>Bivalvia</taxon>
        <taxon>Autobranchia</taxon>
        <taxon>Heteroconchia</taxon>
        <taxon>Euheterodonta</taxon>
        <taxon>Imparidentia</taxon>
        <taxon>Neoheterodontei</taxon>
        <taxon>Myida</taxon>
        <taxon>Myoidea</taxon>
        <taxon>Myidae</taxon>
        <taxon>Mya</taxon>
    </lineage>
</organism>
<feature type="disulfide bond" evidence="8">
    <location>
        <begin position="72"/>
        <end position="90"/>
    </location>
</feature>
<dbReference type="InterPro" id="IPR002172">
    <property type="entry name" value="LDrepeatLR_classA_rpt"/>
</dbReference>
<evidence type="ECO:0000256" key="7">
    <source>
        <dbReference type="ARBA" id="ARBA00023157"/>
    </source>
</evidence>
<dbReference type="SUPFAM" id="SSF57424">
    <property type="entry name" value="LDL receptor-like module"/>
    <property type="match status" value="3"/>
</dbReference>
<name>A0ABY7EYJ9_MYAAR</name>
<dbReference type="PROSITE" id="PS01209">
    <property type="entry name" value="LDLRA_1"/>
    <property type="match status" value="1"/>
</dbReference>
<dbReference type="EMBL" id="CP111020">
    <property type="protein sequence ID" value="WAR14440.1"/>
    <property type="molecule type" value="Genomic_DNA"/>
</dbReference>
<feature type="compositionally biased region" description="Polar residues" evidence="9">
    <location>
        <begin position="110"/>
        <end position="126"/>
    </location>
</feature>
<dbReference type="CDD" id="cd00112">
    <property type="entry name" value="LDLa"/>
    <property type="match status" value="3"/>
</dbReference>
<gene>
    <name evidence="10" type="ORF">MAR_004545</name>
</gene>
<feature type="disulfide bond" evidence="8">
    <location>
        <begin position="84"/>
        <end position="99"/>
    </location>
</feature>
<proteinExistence type="predicted"/>
<comment type="subcellular location">
    <subcellularLocation>
        <location evidence="2">Endomembrane system</location>
    </subcellularLocation>
    <subcellularLocation>
        <location evidence="1">Membrane</location>
        <topology evidence="1">Single-pass membrane protein</topology>
    </subcellularLocation>
</comment>
<dbReference type="Gene3D" id="4.10.400.10">
    <property type="entry name" value="Low-density Lipoprotein Receptor"/>
    <property type="match status" value="3"/>
</dbReference>
<keyword evidence="3" id="KW-0812">Transmembrane</keyword>
<evidence type="ECO:0000256" key="8">
    <source>
        <dbReference type="PROSITE-ProRule" id="PRU00124"/>
    </source>
</evidence>
<evidence type="ECO:0000256" key="2">
    <source>
        <dbReference type="ARBA" id="ARBA00004308"/>
    </source>
</evidence>
<dbReference type="Proteomes" id="UP001164746">
    <property type="component" value="Chromosome 9"/>
</dbReference>
<sequence>MLPRDSGLYTCQGWLSGQGHLQKSFNLVFVPICEFECGDGQCVTSMQVCDGVIQCYGTGSDEFSCPVCEFYCEDGKCLTQAEVCDGKRNCIFGRDEHNCFQAVTQMPTTRTHTSKPQKIQASTTLRPSTHAPATTSPTTQEQADNPCPEGQFRCGLNGVCLNVALRCNGSRDCTNGDDENNCTWRWV</sequence>
<dbReference type="SMART" id="SM00192">
    <property type="entry name" value="LDLa"/>
    <property type="match status" value="3"/>
</dbReference>
<evidence type="ECO:0000256" key="3">
    <source>
        <dbReference type="ARBA" id="ARBA00022692"/>
    </source>
</evidence>
<feature type="disulfide bond" evidence="8">
    <location>
        <begin position="167"/>
        <end position="182"/>
    </location>
</feature>
<evidence type="ECO:0000313" key="11">
    <source>
        <dbReference type="Proteomes" id="UP001164746"/>
    </source>
</evidence>
<evidence type="ECO:0000256" key="1">
    <source>
        <dbReference type="ARBA" id="ARBA00004167"/>
    </source>
</evidence>
<evidence type="ECO:0000313" key="10">
    <source>
        <dbReference type="EMBL" id="WAR14440.1"/>
    </source>
</evidence>